<dbReference type="PROSITE" id="PS50811">
    <property type="entry name" value="WRKY"/>
    <property type="match status" value="1"/>
</dbReference>
<dbReference type="SMART" id="SM00774">
    <property type="entry name" value="WRKY"/>
    <property type="match status" value="1"/>
</dbReference>
<dbReference type="InterPro" id="IPR003657">
    <property type="entry name" value="WRKY_dom"/>
</dbReference>
<name>A0ABR2A453_9ROSI</name>
<dbReference type="PANTHER" id="PTHR31282">
    <property type="entry name" value="WRKY TRANSCRIPTION FACTOR 21-RELATED"/>
    <property type="match status" value="1"/>
</dbReference>
<dbReference type="Proteomes" id="UP001472677">
    <property type="component" value="Unassembled WGS sequence"/>
</dbReference>
<dbReference type="Pfam" id="PF03106">
    <property type="entry name" value="WRKY"/>
    <property type="match status" value="1"/>
</dbReference>
<keyword evidence="2" id="KW-1185">Reference proteome</keyword>
<sequence length="287" mass="31947">MSGDTKKAIEELVRGRELTNQLRDLLSKSAGYESGSEDLVTKICNTFANSLSILRNPNSGDYLELEVCQKRRKEMGCDGRKPEDWGEIQSSKSSPSGSGSGSTPKDTKDGRGSYKSRKKGVAQALESSRKSISSALTDDGYAWRKYGQKQILNSIHPRSYYRCTYRKEQGCLATKQVQMIQDDPPKFESIYLGHHTCKNTLDPSHFILDHPISDDPSTILSFANKQYNPFFLSPNQESNEVTYNGSSSSDYLSTIDPSAEMSVLSADQDVISGFEDSVQDLDELLEF</sequence>
<reference evidence="1 2" key="1">
    <citation type="journal article" date="2024" name="G3 (Bethesda)">
        <title>Genome assembly of Hibiscus sabdariffa L. provides insights into metabolisms of medicinal natural products.</title>
        <authorList>
            <person name="Kim T."/>
        </authorList>
    </citation>
    <scope>NUCLEOTIDE SEQUENCE [LARGE SCALE GENOMIC DNA]</scope>
    <source>
        <strain evidence="1">TK-2024</strain>
        <tissue evidence="1">Old leaves</tissue>
    </source>
</reference>
<dbReference type="InterPro" id="IPR036576">
    <property type="entry name" value="WRKY_dom_sf"/>
</dbReference>
<dbReference type="SUPFAM" id="SSF118290">
    <property type="entry name" value="WRKY DNA-binding domain"/>
    <property type="match status" value="1"/>
</dbReference>
<dbReference type="InterPro" id="IPR044810">
    <property type="entry name" value="WRKY_plant"/>
</dbReference>
<gene>
    <name evidence="1" type="ORF">V6N12_060897</name>
</gene>
<dbReference type="Gene3D" id="2.20.25.80">
    <property type="entry name" value="WRKY domain"/>
    <property type="match status" value="1"/>
</dbReference>
<comment type="caution">
    <text evidence="1">The sequence shown here is derived from an EMBL/GenBank/DDBJ whole genome shotgun (WGS) entry which is preliminary data.</text>
</comment>
<organism evidence="1 2">
    <name type="scientific">Hibiscus sabdariffa</name>
    <name type="common">roselle</name>
    <dbReference type="NCBI Taxonomy" id="183260"/>
    <lineage>
        <taxon>Eukaryota</taxon>
        <taxon>Viridiplantae</taxon>
        <taxon>Streptophyta</taxon>
        <taxon>Embryophyta</taxon>
        <taxon>Tracheophyta</taxon>
        <taxon>Spermatophyta</taxon>
        <taxon>Magnoliopsida</taxon>
        <taxon>eudicotyledons</taxon>
        <taxon>Gunneridae</taxon>
        <taxon>Pentapetalae</taxon>
        <taxon>rosids</taxon>
        <taxon>malvids</taxon>
        <taxon>Malvales</taxon>
        <taxon>Malvaceae</taxon>
        <taxon>Malvoideae</taxon>
        <taxon>Hibiscus</taxon>
    </lineage>
</organism>
<protein>
    <submittedName>
        <fullName evidence="1">Uncharacterized protein</fullName>
    </submittedName>
</protein>
<evidence type="ECO:0000313" key="1">
    <source>
        <dbReference type="EMBL" id="KAK8487818.1"/>
    </source>
</evidence>
<proteinExistence type="predicted"/>
<evidence type="ECO:0000313" key="2">
    <source>
        <dbReference type="Proteomes" id="UP001472677"/>
    </source>
</evidence>
<dbReference type="EMBL" id="JBBPBM010001056">
    <property type="protein sequence ID" value="KAK8487818.1"/>
    <property type="molecule type" value="Genomic_DNA"/>
</dbReference>
<accession>A0ABR2A453</accession>